<protein>
    <submittedName>
        <fullName evidence="4">Sulfotransferase domain-containing protein</fullName>
    </submittedName>
</protein>
<keyword evidence="5" id="KW-1185">Reference proteome</keyword>
<evidence type="ECO:0000313" key="5">
    <source>
        <dbReference type="Proteomes" id="UP000325291"/>
    </source>
</evidence>
<evidence type="ECO:0000256" key="2">
    <source>
        <dbReference type="ARBA" id="ARBA00023180"/>
    </source>
</evidence>
<evidence type="ECO:0000313" key="4">
    <source>
        <dbReference type="EMBL" id="KAA0909963.1"/>
    </source>
</evidence>
<dbReference type="InterPro" id="IPR037359">
    <property type="entry name" value="NST/OST"/>
</dbReference>
<keyword evidence="1 4" id="KW-0808">Transferase</keyword>
<feature type="domain" description="Sulfotransferase" evidence="3">
    <location>
        <begin position="3"/>
        <end position="208"/>
    </location>
</feature>
<gene>
    <name evidence="4" type="ORF">FLO80_19100</name>
</gene>
<dbReference type="Pfam" id="PF00685">
    <property type="entry name" value="Sulfotransfer_1"/>
    <property type="match status" value="1"/>
</dbReference>
<dbReference type="PANTHER" id="PTHR10605:SF56">
    <property type="entry name" value="BIFUNCTIONAL HEPARAN SULFATE N-DEACETYLASE_N-SULFOTRANSFERASE"/>
    <property type="match status" value="1"/>
</dbReference>
<dbReference type="InterPro" id="IPR027417">
    <property type="entry name" value="P-loop_NTPase"/>
</dbReference>
<evidence type="ECO:0000256" key="1">
    <source>
        <dbReference type="ARBA" id="ARBA00022679"/>
    </source>
</evidence>
<evidence type="ECO:0000259" key="3">
    <source>
        <dbReference type="Pfam" id="PF00685"/>
    </source>
</evidence>
<dbReference type="GO" id="GO:0008146">
    <property type="term" value="F:sulfotransferase activity"/>
    <property type="evidence" value="ECO:0007669"/>
    <property type="project" value="InterPro"/>
</dbReference>
<dbReference type="AlphaFoldDB" id="A0A5A9YY77"/>
<accession>A0A5A9YY77</accession>
<keyword evidence="2" id="KW-0325">Glycoprotein</keyword>
<sequence>MTPNLFIVGAPKCGTSSLFDWLEKHPDIRGSRVKEPFFLTDPEHPLSRRPNLAHDGMVAYNEFFATEDTDAPIRMEATTHYLFDPVAREVIASMADVRVIIVLREPAMRVYSSFQYTANNLARLSPGLTFARYVALIEAGAPLIPEWCSHEASAYVLQRDIGYSRYVQHVAPWIAALGNGRVKILVMEEMVNNPDNTVLELLKWLELDTGDIVPVDRAGRNRTEQVRMPRLQAIARRLNARIRPPEPVRSLAKRTYGALQFRGSRTMTTEDALALRRLQRSYVGDNASLAKISGLDLSSWQGAD</sequence>
<proteinExistence type="predicted"/>
<dbReference type="Proteomes" id="UP000325291">
    <property type="component" value="Unassembled WGS sequence"/>
</dbReference>
<dbReference type="EMBL" id="VINQ01000021">
    <property type="protein sequence ID" value="KAA0909963.1"/>
    <property type="molecule type" value="Genomic_DNA"/>
</dbReference>
<dbReference type="Gene3D" id="3.40.50.300">
    <property type="entry name" value="P-loop containing nucleotide triphosphate hydrolases"/>
    <property type="match status" value="1"/>
</dbReference>
<reference evidence="4 5" key="1">
    <citation type="submission" date="2019-07" db="EMBL/GenBank/DDBJ databases">
        <title>Aquicoccus porphyridii gen. nov., sp. nov., isolated from a small marine red alga, Porphyridium marinum.</title>
        <authorList>
            <person name="Liu L."/>
        </authorList>
    </citation>
    <scope>NUCLEOTIDE SEQUENCE [LARGE SCALE GENOMIC DNA]</scope>
    <source>
        <strain evidence="4 5">L1 8-17</strain>
    </source>
</reference>
<dbReference type="PANTHER" id="PTHR10605">
    <property type="entry name" value="HEPARAN SULFATE SULFOTRANSFERASE"/>
    <property type="match status" value="1"/>
</dbReference>
<dbReference type="InterPro" id="IPR000863">
    <property type="entry name" value="Sulfotransferase_dom"/>
</dbReference>
<organism evidence="4 5">
    <name type="scientific">Aquicoccus porphyridii</name>
    <dbReference type="NCBI Taxonomy" id="1852029"/>
    <lineage>
        <taxon>Bacteria</taxon>
        <taxon>Pseudomonadati</taxon>
        <taxon>Pseudomonadota</taxon>
        <taxon>Alphaproteobacteria</taxon>
        <taxon>Rhodobacterales</taxon>
        <taxon>Paracoccaceae</taxon>
        <taxon>Aquicoccus</taxon>
    </lineage>
</organism>
<dbReference type="SUPFAM" id="SSF52540">
    <property type="entry name" value="P-loop containing nucleoside triphosphate hydrolases"/>
    <property type="match status" value="1"/>
</dbReference>
<name>A0A5A9YY77_9RHOB</name>
<dbReference type="RefSeq" id="WP_111369006.1">
    <property type="nucleotide sequence ID" value="NZ_VINQ01000021.1"/>
</dbReference>
<comment type="caution">
    <text evidence="4">The sequence shown here is derived from an EMBL/GenBank/DDBJ whole genome shotgun (WGS) entry which is preliminary data.</text>
</comment>